<dbReference type="EMBL" id="JAIQCV010000003">
    <property type="protein sequence ID" value="KAH1114602.1"/>
    <property type="molecule type" value="Genomic_DNA"/>
</dbReference>
<evidence type="ECO:0000313" key="2">
    <source>
        <dbReference type="Proteomes" id="UP000828251"/>
    </source>
</evidence>
<accession>A0A9D3W8J9</accession>
<comment type="caution">
    <text evidence="1">The sequence shown here is derived from an EMBL/GenBank/DDBJ whole genome shotgun (WGS) entry which is preliminary data.</text>
</comment>
<name>A0A9D3W8J9_9ROSI</name>
<evidence type="ECO:0000313" key="1">
    <source>
        <dbReference type="EMBL" id="KAH1114602.1"/>
    </source>
</evidence>
<gene>
    <name evidence="1" type="ORF">J1N35_007980</name>
</gene>
<dbReference type="AlphaFoldDB" id="A0A9D3W8J9"/>
<dbReference type="Proteomes" id="UP000828251">
    <property type="component" value="Unassembled WGS sequence"/>
</dbReference>
<protein>
    <recommendedName>
        <fullName evidence="3">Reverse transcriptase domain-containing protein</fullName>
    </recommendedName>
</protein>
<evidence type="ECO:0008006" key="3">
    <source>
        <dbReference type="Google" id="ProtNLM"/>
    </source>
</evidence>
<proteinExistence type="predicted"/>
<dbReference type="OrthoDB" id="1932527at2759"/>
<organism evidence="1 2">
    <name type="scientific">Gossypium stocksii</name>
    <dbReference type="NCBI Taxonomy" id="47602"/>
    <lineage>
        <taxon>Eukaryota</taxon>
        <taxon>Viridiplantae</taxon>
        <taxon>Streptophyta</taxon>
        <taxon>Embryophyta</taxon>
        <taxon>Tracheophyta</taxon>
        <taxon>Spermatophyta</taxon>
        <taxon>Magnoliopsida</taxon>
        <taxon>eudicotyledons</taxon>
        <taxon>Gunneridae</taxon>
        <taxon>Pentapetalae</taxon>
        <taxon>rosids</taxon>
        <taxon>malvids</taxon>
        <taxon>Malvales</taxon>
        <taxon>Malvaceae</taxon>
        <taxon>Malvoideae</taxon>
        <taxon>Gossypium</taxon>
    </lineage>
</organism>
<keyword evidence="2" id="KW-1185">Reference proteome</keyword>
<reference evidence="1 2" key="1">
    <citation type="journal article" date="2021" name="Plant Biotechnol. J.">
        <title>Multi-omics assisted identification of the key and species-specific regulatory components of drought-tolerant mechanisms in Gossypium stocksii.</title>
        <authorList>
            <person name="Yu D."/>
            <person name="Ke L."/>
            <person name="Zhang D."/>
            <person name="Wu Y."/>
            <person name="Sun Y."/>
            <person name="Mei J."/>
            <person name="Sun J."/>
            <person name="Sun Y."/>
        </authorList>
    </citation>
    <scope>NUCLEOTIDE SEQUENCE [LARGE SCALE GENOMIC DNA]</scope>
    <source>
        <strain evidence="2">cv. E1</strain>
        <tissue evidence="1">Leaf</tissue>
    </source>
</reference>
<sequence length="197" mass="22831">MITWPSLLTLRYASARRKMNLVNRLERTYGIEASSEEEIVEIATNFFQHLFTSGGVGDLTYLLSRIVVTISPGDNRFLLSRHLEEEIYVALKEMGPTKTPRFDGFSTLFFQRYWGRMFKPTRYPLSPFLFLICNEGLLALMQLEMEEGSLRRAKASRHGPKISHLLFMDNNILFAEANFRGATMLKEILKEYERFSG</sequence>